<evidence type="ECO:0000256" key="1">
    <source>
        <dbReference type="ARBA" id="ARBA00004651"/>
    </source>
</evidence>
<keyword evidence="4 6" id="KW-1133">Transmembrane helix</keyword>
<protein>
    <submittedName>
        <fullName evidence="7">Putative permease of ABC transporter</fullName>
    </submittedName>
</protein>
<dbReference type="PANTHER" id="PTHR43370">
    <property type="entry name" value="SUGAR ABC TRANSPORTER INTEGRAL MEMBRANE PROTEIN-RELATED"/>
    <property type="match status" value="1"/>
</dbReference>
<evidence type="ECO:0000313" key="7">
    <source>
        <dbReference type="EMBL" id="CCM63262.1"/>
    </source>
</evidence>
<feature type="transmembrane region" description="Helical" evidence="6">
    <location>
        <begin position="31"/>
        <end position="51"/>
    </location>
</feature>
<evidence type="ECO:0000313" key="8">
    <source>
        <dbReference type="Proteomes" id="UP000018291"/>
    </source>
</evidence>
<evidence type="ECO:0000256" key="6">
    <source>
        <dbReference type="SAM" id="Phobius"/>
    </source>
</evidence>
<dbReference type="STRING" id="1229780.BN381_20086"/>
<evidence type="ECO:0000256" key="3">
    <source>
        <dbReference type="ARBA" id="ARBA00022692"/>
    </source>
</evidence>
<feature type="transmembrane region" description="Helical" evidence="6">
    <location>
        <begin position="114"/>
        <end position="135"/>
    </location>
</feature>
<sequence>MTTAITPRSLDEDLLEPDKPTKPWFSPEKRWALFAVTGVAILSITRVLSGATDLTSSGLTTETLRLTVPFALAALGGLFSERAGVVNIGLEGMMILGTWFGAYGGWHWGVWGGLAFGMLGGALGGGLHATATVIFKVDHIISGVAINLLAPGLCRYLSAAVYANVGEGAGVRQSPPVSGDFPTITIWPLSNALGSIEQHHWFFISDAAGMARGLITDLSLFTLGAIFLVPIIWWILWRTTFGLRLRSVGESPWASESVGVKVIRTKFIAVVISGLLAGMAGVFIVTVTTSTYSEGQTSGRGYIALAALIFGNWRPVSAVGAATLFGYSDAVRLRGASGVAVHAFLLSGAIATALVAIVAAIQGRRKNAIMSGLVSAGLLIWYLTTQTLPKEFLPYTPHIVTLVVAATALRKLRMPKALGIPFRRGEAQ</sequence>
<dbReference type="HOGENOM" id="CLU_040769_1_0_11"/>
<keyword evidence="8" id="KW-1185">Reference proteome</keyword>
<dbReference type="GO" id="GO:0022857">
    <property type="term" value="F:transmembrane transporter activity"/>
    <property type="evidence" value="ECO:0007669"/>
    <property type="project" value="InterPro"/>
</dbReference>
<feature type="transmembrane region" description="Helical" evidence="6">
    <location>
        <begin position="218"/>
        <end position="237"/>
    </location>
</feature>
<name>R4Z3X6_9ACTN</name>
<feature type="transmembrane region" description="Helical" evidence="6">
    <location>
        <begin position="63"/>
        <end position="81"/>
    </location>
</feature>
<feature type="transmembrane region" description="Helical" evidence="6">
    <location>
        <begin position="339"/>
        <end position="361"/>
    </location>
</feature>
<reference evidence="7 8" key="1">
    <citation type="journal article" date="2013" name="ISME J.">
        <title>Metabolic model for the filamentous 'Candidatus Microthrix parvicella' based on genomic and metagenomic analyses.</title>
        <authorList>
            <person name="Jon McIlroy S."/>
            <person name="Kristiansen R."/>
            <person name="Albertsen M."/>
            <person name="Michael Karst S."/>
            <person name="Rossetti S."/>
            <person name="Lund Nielsen J."/>
            <person name="Tandoi V."/>
            <person name="James Seviour R."/>
            <person name="Nielsen P.H."/>
        </authorList>
    </citation>
    <scope>NUCLEOTIDE SEQUENCE [LARGE SCALE GENOMIC DNA]</scope>
    <source>
        <strain evidence="7 8">RN1</strain>
    </source>
</reference>
<keyword evidence="2" id="KW-1003">Cell membrane</keyword>
<gene>
    <name evidence="7" type="ORF">BN381_20086</name>
</gene>
<proteinExistence type="predicted"/>
<evidence type="ECO:0000256" key="4">
    <source>
        <dbReference type="ARBA" id="ARBA00022989"/>
    </source>
</evidence>
<organism evidence="7 8">
    <name type="scientific">Candidatus Neomicrothrix parvicella RN1</name>
    <dbReference type="NCBI Taxonomy" id="1229780"/>
    <lineage>
        <taxon>Bacteria</taxon>
        <taxon>Bacillati</taxon>
        <taxon>Actinomycetota</taxon>
        <taxon>Acidimicrobiia</taxon>
        <taxon>Acidimicrobiales</taxon>
        <taxon>Microthrixaceae</taxon>
        <taxon>Candidatus Neomicrothrix</taxon>
    </lineage>
</organism>
<dbReference type="AlphaFoldDB" id="R4Z3X6"/>
<dbReference type="Pfam" id="PF02653">
    <property type="entry name" value="BPD_transp_2"/>
    <property type="match status" value="1"/>
</dbReference>
<dbReference type="GO" id="GO:0005886">
    <property type="term" value="C:plasma membrane"/>
    <property type="evidence" value="ECO:0007669"/>
    <property type="project" value="UniProtKB-SubCell"/>
</dbReference>
<comment type="caution">
    <text evidence="7">The sequence shown here is derived from an EMBL/GenBank/DDBJ whole genome shotgun (WGS) entry which is preliminary data.</text>
</comment>
<feature type="transmembrane region" description="Helical" evidence="6">
    <location>
        <begin position="302"/>
        <end position="327"/>
    </location>
</feature>
<dbReference type="InterPro" id="IPR001851">
    <property type="entry name" value="ABC_transp_permease"/>
</dbReference>
<dbReference type="EMBL" id="CANL01000012">
    <property type="protein sequence ID" value="CCM63262.1"/>
    <property type="molecule type" value="Genomic_DNA"/>
</dbReference>
<keyword evidence="3 6" id="KW-0812">Transmembrane</keyword>
<evidence type="ECO:0000256" key="2">
    <source>
        <dbReference type="ARBA" id="ARBA00022475"/>
    </source>
</evidence>
<keyword evidence="5 6" id="KW-0472">Membrane</keyword>
<dbReference type="OrthoDB" id="9792579at2"/>
<dbReference type="eggNOG" id="COG1079">
    <property type="taxonomic scope" value="Bacteria"/>
</dbReference>
<dbReference type="RefSeq" id="WP_012225597.1">
    <property type="nucleotide sequence ID" value="NZ_HG422565.1"/>
</dbReference>
<feature type="transmembrane region" description="Helical" evidence="6">
    <location>
        <begin position="368"/>
        <end position="386"/>
    </location>
</feature>
<feature type="transmembrane region" description="Helical" evidence="6">
    <location>
        <begin position="267"/>
        <end position="290"/>
    </location>
</feature>
<evidence type="ECO:0000256" key="5">
    <source>
        <dbReference type="ARBA" id="ARBA00023136"/>
    </source>
</evidence>
<dbReference type="CDD" id="cd06580">
    <property type="entry name" value="TM_PBP1_transp_TpRbsC_like"/>
    <property type="match status" value="1"/>
</dbReference>
<comment type="subcellular location">
    <subcellularLocation>
        <location evidence="1">Cell membrane</location>
        <topology evidence="1">Multi-pass membrane protein</topology>
    </subcellularLocation>
</comment>
<accession>R4Z3X6</accession>
<dbReference type="PANTHER" id="PTHR43370:SF1">
    <property type="entry name" value="GUANOSINE ABC TRANSPORTER PERMEASE PROTEIN NUPQ"/>
    <property type="match status" value="1"/>
</dbReference>
<dbReference type="Proteomes" id="UP000018291">
    <property type="component" value="Unassembled WGS sequence"/>
</dbReference>